<accession>A0A2N9Y026</accession>
<dbReference type="Proteomes" id="UP000229434">
    <property type="component" value="Unassembled WGS sequence"/>
</dbReference>
<evidence type="ECO:0000256" key="1">
    <source>
        <dbReference type="ARBA" id="ARBA00008525"/>
    </source>
</evidence>
<proteinExistence type="inferred from homology"/>
<gene>
    <name evidence="2" type="ORF">BHC49_02950</name>
</gene>
<comment type="caution">
    <text evidence="2">The sequence shown here is derived from an EMBL/GenBank/DDBJ whole genome shotgun (WGS) entry which is preliminary data.</text>
</comment>
<protein>
    <recommendedName>
        <fullName evidence="4">CbrC family protein</fullName>
    </recommendedName>
</protein>
<dbReference type="EMBL" id="MEIS01000066">
    <property type="protein sequence ID" value="PIT58009.1"/>
    <property type="molecule type" value="Genomic_DNA"/>
</dbReference>
<comment type="similarity">
    <text evidence="1">Belongs to the UPF0167 family.</text>
</comment>
<dbReference type="InterPro" id="IPR005363">
    <property type="entry name" value="UPF0167"/>
</dbReference>
<evidence type="ECO:0008006" key="4">
    <source>
        <dbReference type="Google" id="ProtNLM"/>
    </source>
</evidence>
<dbReference type="AlphaFoldDB" id="A0A2N9Y026"/>
<evidence type="ECO:0000313" key="3">
    <source>
        <dbReference type="Proteomes" id="UP000229434"/>
    </source>
</evidence>
<sequence length="167" mass="19476">MCFPEFKYHPNAYKINIFTHEQGICSVCNKLRELKYNCSFYSIEKPDYICPWCIADGSAAQKYDGQFNDYIGIEDLPDDKLEEILLRTPSYIGWQQEVWLAHCNEPCAFIDYVGSEEIEPYFDEIKDDIEYYPEDLIKSSLSKNGSLVGYLFECVKCGKKRLHIDSD</sequence>
<organism evidence="2 3">
    <name type="scientific">Snodgrassella alvi</name>
    <dbReference type="NCBI Taxonomy" id="1196083"/>
    <lineage>
        <taxon>Bacteria</taxon>
        <taxon>Pseudomonadati</taxon>
        <taxon>Pseudomonadota</taxon>
        <taxon>Betaproteobacteria</taxon>
        <taxon>Neisseriales</taxon>
        <taxon>Neisseriaceae</taxon>
        <taxon>Snodgrassella</taxon>
    </lineage>
</organism>
<reference evidence="2 3" key="1">
    <citation type="journal article" date="2017" name="MBio">
        <title>Type VI secretion-mediated competition in the bee gut microbiome.</title>
        <authorList>
            <person name="Steele M.I."/>
            <person name="Kwong W.K."/>
            <person name="Powell J.E."/>
            <person name="Whiteley M."/>
            <person name="Moran N.A."/>
        </authorList>
    </citation>
    <scope>NUCLEOTIDE SEQUENCE [LARGE SCALE GENOMIC DNA]</scope>
    <source>
        <strain evidence="2 3">Nev3CBA3</strain>
    </source>
</reference>
<dbReference type="RefSeq" id="WP_100136921.1">
    <property type="nucleotide sequence ID" value="NZ_MEIS01000066.1"/>
</dbReference>
<evidence type="ECO:0000313" key="2">
    <source>
        <dbReference type="EMBL" id="PIT58009.1"/>
    </source>
</evidence>
<name>A0A2N9Y026_9NEIS</name>
<dbReference type="Pfam" id="PF03691">
    <property type="entry name" value="UPF0167"/>
    <property type="match status" value="1"/>
</dbReference>